<reference evidence="1" key="1">
    <citation type="submission" date="2023-04" db="EMBL/GenBank/DDBJ databases">
        <title>A chromosome-level genome assembly of the parasitoid wasp Eretmocerus hayati.</title>
        <authorList>
            <person name="Zhong Y."/>
            <person name="Liu S."/>
            <person name="Liu Y."/>
        </authorList>
    </citation>
    <scope>NUCLEOTIDE SEQUENCE</scope>
    <source>
        <strain evidence="1">ZJU_SS_LIU_2023</strain>
    </source>
</reference>
<keyword evidence="2" id="KW-1185">Reference proteome</keyword>
<protein>
    <submittedName>
        <fullName evidence="1">Uncharacterized protein</fullName>
    </submittedName>
</protein>
<sequence length="135" mass="14419">MNNDELKTPMTEEDFWIAKLLTPACSDPNCNWCKLQKAKKLAIRGALRYKPGGENSPVSDADEEALDLSVAETQENIGTPCDSTQSDTEVAVIGNREELEGTPNDIRSGDISSTPASPSPSESATPDSSSASEED</sequence>
<comment type="caution">
    <text evidence="1">The sequence shown here is derived from an EMBL/GenBank/DDBJ whole genome shotgun (WGS) entry which is preliminary data.</text>
</comment>
<dbReference type="EMBL" id="CM056743">
    <property type="protein sequence ID" value="KAJ8669955.1"/>
    <property type="molecule type" value="Genomic_DNA"/>
</dbReference>
<accession>A0ACC2NFI8</accession>
<gene>
    <name evidence="1" type="ORF">QAD02_001214</name>
</gene>
<evidence type="ECO:0000313" key="2">
    <source>
        <dbReference type="Proteomes" id="UP001239111"/>
    </source>
</evidence>
<name>A0ACC2NFI8_9HYME</name>
<organism evidence="1 2">
    <name type="scientific">Eretmocerus hayati</name>
    <dbReference type="NCBI Taxonomy" id="131215"/>
    <lineage>
        <taxon>Eukaryota</taxon>
        <taxon>Metazoa</taxon>
        <taxon>Ecdysozoa</taxon>
        <taxon>Arthropoda</taxon>
        <taxon>Hexapoda</taxon>
        <taxon>Insecta</taxon>
        <taxon>Pterygota</taxon>
        <taxon>Neoptera</taxon>
        <taxon>Endopterygota</taxon>
        <taxon>Hymenoptera</taxon>
        <taxon>Apocrita</taxon>
        <taxon>Proctotrupomorpha</taxon>
        <taxon>Chalcidoidea</taxon>
        <taxon>Aphelinidae</taxon>
        <taxon>Aphelininae</taxon>
        <taxon>Eretmocerus</taxon>
    </lineage>
</organism>
<proteinExistence type="predicted"/>
<evidence type="ECO:0000313" key="1">
    <source>
        <dbReference type="EMBL" id="KAJ8669955.1"/>
    </source>
</evidence>
<dbReference type="Proteomes" id="UP001239111">
    <property type="component" value="Chromosome 3"/>
</dbReference>